<dbReference type="InterPro" id="IPR004603">
    <property type="entry name" value="DNA_mismatch_endonuc_vsr"/>
</dbReference>
<proteinExistence type="inferred from homology"/>
<comment type="function">
    <text evidence="6">May nick specific sequences that contain T:G mispairs resulting from m5C-deamination.</text>
</comment>
<keyword evidence="5 6" id="KW-0234">DNA repair</keyword>
<dbReference type="CDD" id="cd00221">
    <property type="entry name" value="Vsr"/>
    <property type="match status" value="1"/>
</dbReference>
<comment type="similarity">
    <text evidence="6">Belongs to the vsr family.</text>
</comment>
<dbReference type="SUPFAM" id="SSF52980">
    <property type="entry name" value="Restriction endonuclease-like"/>
    <property type="match status" value="1"/>
</dbReference>
<keyword evidence="4 6" id="KW-0378">Hydrolase</keyword>
<evidence type="ECO:0000256" key="1">
    <source>
        <dbReference type="ARBA" id="ARBA00022722"/>
    </source>
</evidence>
<dbReference type="GO" id="GO:0004519">
    <property type="term" value="F:endonuclease activity"/>
    <property type="evidence" value="ECO:0007669"/>
    <property type="project" value="UniProtKB-KW"/>
</dbReference>
<sequence>MADVHSPAQRSFNMSRIRGKDTVPELRLRSLLHRAGHRFRLHRKDLPGRPDIVLPGAKVAVYVHGCYWHRHEGCRLSTMPSSSVDFWRAKFERTVERDQENIQALKVAGWTPVVIWECELRADPQATLHRIQKAIGSSKTR</sequence>
<keyword evidence="3 6" id="KW-0227">DNA damage</keyword>
<evidence type="ECO:0000313" key="8">
    <source>
        <dbReference type="Proteomes" id="UP000825799"/>
    </source>
</evidence>
<dbReference type="PIRSF" id="PIRSF018267">
    <property type="entry name" value="VSR_endonuc"/>
    <property type="match status" value="1"/>
</dbReference>
<reference evidence="7 8" key="1">
    <citation type="submission" date="2021-08" db="EMBL/GenBank/DDBJ databases">
        <title>Devosia salina sp. nov., isolated from the South China Sea sediment.</title>
        <authorList>
            <person name="Zhou Z."/>
        </authorList>
    </citation>
    <scope>NUCLEOTIDE SEQUENCE [LARGE SCALE GENOMIC DNA]</scope>
    <source>
        <strain evidence="7 8">SCS-3</strain>
    </source>
</reference>
<dbReference type="Gene3D" id="3.40.960.10">
    <property type="entry name" value="VSR Endonuclease"/>
    <property type="match status" value="1"/>
</dbReference>
<gene>
    <name evidence="7" type="ORF">K1X15_18570</name>
</gene>
<protein>
    <recommendedName>
        <fullName evidence="6">Very short patch repair endonuclease</fullName>
        <ecNumber evidence="6">3.1.-.-</ecNumber>
    </recommendedName>
</protein>
<dbReference type="Pfam" id="PF03852">
    <property type="entry name" value="Vsr"/>
    <property type="match status" value="1"/>
</dbReference>
<organism evidence="7 8">
    <name type="scientific">Devosia salina</name>
    <dbReference type="NCBI Taxonomy" id="2860336"/>
    <lineage>
        <taxon>Bacteria</taxon>
        <taxon>Pseudomonadati</taxon>
        <taxon>Pseudomonadota</taxon>
        <taxon>Alphaproteobacteria</taxon>
        <taxon>Hyphomicrobiales</taxon>
        <taxon>Devosiaceae</taxon>
        <taxon>Devosia</taxon>
    </lineage>
</organism>
<evidence type="ECO:0000256" key="4">
    <source>
        <dbReference type="ARBA" id="ARBA00022801"/>
    </source>
</evidence>
<dbReference type="EC" id="3.1.-.-" evidence="6"/>
<name>A0ABX8WIR9_9HYPH</name>
<keyword evidence="2 6" id="KW-0255">Endonuclease</keyword>
<evidence type="ECO:0000313" key="7">
    <source>
        <dbReference type="EMBL" id="QYO76567.1"/>
    </source>
</evidence>
<evidence type="ECO:0000256" key="6">
    <source>
        <dbReference type="PIRNR" id="PIRNR018267"/>
    </source>
</evidence>
<evidence type="ECO:0000256" key="5">
    <source>
        <dbReference type="ARBA" id="ARBA00023204"/>
    </source>
</evidence>
<accession>A0ABX8WIR9</accession>
<dbReference type="NCBIfam" id="TIGR00632">
    <property type="entry name" value="vsr"/>
    <property type="match status" value="1"/>
</dbReference>
<keyword evidence="8" id="KW-1185">Reference proteome</keyword>
<evidence type="ECO:0000256" key="2">
    <source>
        <dbReference type="ARBA" id="ARBA00022759"/>
    </source>
</evidence>
<dbReference type="InterPro" id="IPR011335">
    <property type="entry name" value="Restrct_endonuc-II-like"/>
</dbReference>
<dbReference type="EMBL" id="CP080590">
    <property type="protein sequence ID" value="QYO76567.1"/>
    <property type="molecule type" value="Genomic_DNA"/>
</dbReference>
<dbReference type="Proteomes" id="UP000825799">
    <property type="component" value="Chromosome"/>
</dbReference>
<keyword evidence="1 6" id="KW-0540">Nuclease</keyword>
<evidence type="ECO:0000256" key="3">
    <source>
        <dbReference type="ARBA" id="ARBA00022763"/>
    </source>
</evidence>